<evidence type="ECO:0000313" key="1">
    <source>
        <dbReference type="EMBL" id="TYO92671.1"/>
    </source>
</evidence>
<dbReference type="EMBL" id="VNHK01000004">
    <property type="protein sequence ID" value="TYO92671.1"/>
    <property type="molecule type" value="Genomic_DNA"/>
</dbReference>
<dbReference type="PROSITE" id="PS51257">
    <property type="entry name" value="PROKAR_LIPOPROTEIN"/>
    <property type="match status" value="1"/>
</dbReference>
<proteinExistence type="predicted"/>
<dbReference type="Proteomes" id="UP000324513">
    <property type="component" value="Unassembled WGS sequence"/>
</dbReference>
<evidence type="ECO:0000313" key="2">
    <source>
        <dbReference type="Proteomes" id="UP000324513"/>
    </source>
</evidence>
<protein>
    <recommendedName>
        <fullName evidence="3">DUF1566 domain-containing protein</fullName>
    </recommendedName>
</protein>
<comment type="caution">
    <text evidence="1">The sequence shown here is derived from an EMBL/GenBank/DDBJ whole genome shotgun (WGS) entry which is preliminary data.</text>
</comment>
<accession>A0ABY3NIL7</accession>
<reference evidence="1 2" key="1">
    <citation type="submission" date="2019-07" db="EMBL/GenBank/DDBJ databases">
        <title>Genomic Encyclopedia of Archaeal and Bacterial Type Strains, Phase II (KMG-II): from individual species to whole genera.</title>
        <authorList>
            <person name="Goeker M."/>
        </authorList>
    </citation>
    <scope>NUCLEOTIDE SEQUENCE [LARGE SCALE GENOMIC DNA]</scope>
    <source>
        <strain evidence="1 2">DSM 14571</strain>
    </source>
</reference>
<sequence length="550" mass="59250">MIGEMMKKNTIFRGRIALLFLVTIMLFSCRSNDDVVSNGDKQATLKINLQGIDSGVQNLLGNGAIKMASVGNKNFAAPMEQRSEVSFNKDFKLIATLTPVASSVRNTTQAAIGPVAAAAPVGPQELKIGTKYRVIVYSVDGAWLGVRNYIYGQDLPEEGSHFPVNAGETLTFVCLSANSDTVSPNFTPAGNSYAYNDIQVSNADYDLLLFKKTITIAEGTNYLDVVFKHAFSEITTTINTAAIGNIEAISDGVVTPNYASANVKISDYFNTDNTVNANNIIWNGSAGSASVKFTGAIPGAVVKATTILRSPVTTSGEMIIPSITIAGVTKTNFKISGSKDLNITPGVRYNLNLTLAPASGHDVGGDIIWAPANLIYNNGNYGFAANQSEFGDHWYFNAVKPLETAKDVTEAYRLPADVTGTSIYRIEEDPCTKVTAYGGGWRLPTQKEVVDSAGKNVYTFPGYYNGVKGIFIGTDTQPAPADYDKYLFLPLAGFGNTYNAVKASVEARYWTSTELSAENFYDFSFNSGGVTIGTGQYYKYGESIRCVKRK</sequence>
<evidence type="ECO:0008006" key="3">
    <source>
        <dbReference type="Google" id="ProtNLM"/>
    </source>
</evidence>
<organism evidence="1 2">
    <name type="scientific">Elizabethkingia miricola</name>
    <name type="common">Chryseobacterium miricola</name>
    <dbReference type="NCBI Taxonomy" id="172045"/>
    <lineage>
        <taxon>Bacteria</taxon>
        <taxon>Pseudomonadati</taxon>
        <taxon>Bacteroidota</taxon>
        <taxon>Flavobacteriia</taxon>
        <taxon>Flavobacteriales</taxon>
        <taxon>Weeksellaceae</taxon>
        <taxon>Elizabethkingia</taxon>
    </lineage>
</organism>
<name>A0ABY3NIL7_ELIMR</name>
<keyword evidence="2" id="KW-1185">Reference proteome</keyword>
<gene>
    <name evidence="1" type="ORF">LX74_01633</name>
</gene>